<sequence length="90" mass="10143">MPSASIEQMWEELERLRENEILRNASSGEGEQSDPVSTNLENRSSIMVNTDEVHRLKENFPGLGRFFSTKPPRPTSNSSDGIDWSHPMPG</sequence>
<feature type="compositionally biased region" description="Polar residues" evidence="1">
    <location>
        <begin position="25"/>
        <end position="45"/>
    </location>
</feature>
<proteinExistence type="predicted"/>
<evidence type="ECO:0000313" key="2">
    <source>
        <dbReference type="EMBL" id="RAL61228.1"/>
    </source>
</evidence>
<protein>
    <submittedName>
        <fullName evidence="2">Uncharacterized protein</fullName>
    </submittedName>
</protein>
<evidence type="ECO:0000256" key="1">
    <source>
        <dbReference type="SAM" id="MobiDB-lite"/>
    </source>
</evidence>
<feature type="region of interest" description="Disordered" evidence="1">
    <location>
        <begin position="21"/>
        <end position="45"/>
    </location>
</feature>
<keyword evidence="3" id="KW-1185">Reference proteome</keyword>
<name>A0A395INT0_9HELO</name>
<accession>A0A395INT0</accession>
<dbReference type="Proteomes" id="UP000249056">
    <property type="component" value="Unassembled WGS sequence"/>
</dbReference>
<organism evidence="2 3">
    <name type="scientific">Monilinia fructigena</name>
    <dbReference type="NCBI Taxonomy" id="38457"/>
    <lineage>
        <taxon>Eukaryota</taxon>
        <taxon>Fungi</taxon>
        <taxon>Dikarya</taxon>
        <taxon>Ascomycota</taxon>
        <taxon>Pezizomycotina</taxon>
        <taxon>Leotiomycetes</taxon>
        <taxon>Helotiales</taxon>
        <taxon>Sclerotiniaceae</taxon>
        <taxon>Monilinia</taxon>
    </lineage>
</organism>
<comment type="caution">
    <text evidence="2">The sequence shown here is derived from an EMBL/GenBank/DDBJ whole genome shotgun (WGS) entry which is preliminary data.</text>
</comment>
<dbReference type="EMBL" id="QKRW01000033">
    <property type="protein sequence ID" value="RAL61228.1"/>
    <property type="molecule type" value="Genomic_DNA"/>
</dbReference>
<evidence type="ECO:0000313" key="3">
    <source>
        <dbReference type="Proteomes" id="UP000249056"/>
    </source>
</evidence>
<dbReference type="AlphaFoldDB" id="A0A395INT0"/>
<feature type="region of interest" description="Disordered" evidence="1">
    <location>
        <begin position="62"/>
        <end position="90"/>
    </location>
</feature>
<reference evidence="2 3" key="1">
    <citation type="submission" date="2018-06" db="EMBL/GenBank/DDBJ databases">
        <title>Genome Sequence of the Brown Rot Fungal Pathogen Monilinia fructigena.</title>
        <authorList>
            <person name="Landi L."/>
            <person name="De Miccolis Angelini R.M."/>
            <person name="Pollastro S."/>
            <person name="Abate D."/>
            <person name="Faretra F."/>
            <person name="Romanazzi G."/>
        </authorList>
    </citation>
    <scope>NUCLEOTIDE SEQUENCE [LARGE SCALE GENOMIC DNA]</scope>
    <source>
        <strain evidence="2 3">Mfrg269</strain>
    </source>
</reference>
<gene>
    <name evidence="2" type="ORF">DID88_010307</name>
</gene>